<proteinExistence type="predicted"/>
<keyword evidence="5 6" id="KW-0472">Membrane</keyword>
<keyword evidence="3 6" id="KW-0812">Transmembrane</keyword>
<evidence type="ECO:0000256" key="3">
    <source>
        <dbReference type="ARBA" id="ARBA00022692"/>
    </source>
</evidence>
<feature type="transmembrane region" description="Helical" evidence="6">
    <location>
        <begin position="102"/>
        <end position="122"/>
    </location>
</feature>
<dbReference type="Proteomes" id="UP000003250">
    <property type="component" value="Unassembled WGS sequence"/>
</dbReference>
<keyword evidence="2" id="KW-1003">Cell membrane</keyword>
<evidence type="ECO:0000256" key="2">
    <source>
        <dbReference type="ARBA" id="ARBA00022475"/>
    </source>
</evidence>
<organism evidence="7 8">
    <name type="scientific">Mesorhizobium alhagi CCNWXJ12-2</name>
    <dbReference type="NCBI Taxonomy" id="1107882"/>
    <lineage>
        <taxon>Bacteria</taxon>
        <taxon>Pseudomonadati</taxon>
        <taxon>Pseudomonadota</taxon>
        <taxon>Alphaproteobacteria</taxon>
        <taxon>Hyphomicrobiales</taxon>
        <taxon>Phyllobacteriaceae</taxon>
        <taxon>Allomesorhizobium</taxon>
    </lineage>
</organism>
<gene>
    <name evidence="7" type="ORF">MAXJ12_11172</name>
</gene>
<accession>H0HQ04</accession>
<dbReference type="AlphaFoldDB" id="H0HQ04"/>
<keyword evidence="8" id="KW-1185">Reference proteome</keyword>
<protein>
    <submittedName>
        <fullName evidence="7">Cytochrome c oxidase caa3-type assembly factor CtaG-like protein</fullName>
    </submittedName>
</protein>
<dbReference type="EMBL" id="AHAM01000078">
    <property type="protein sequence ID" value="EHK57194.1"/>
    <property type="molecule type" value="Genomic_DNA"/>
</dbReference>
<evidence type="ECO:0000313" key="8">
    <source>
        <dbReference type="Proteomes" id="UP000003250"/>
    </source>
</evidence>
<dbReference type="GO" id="GO:0005886">
    <property type="term" value="C:plasma membrane"/>
    <property type="evidence" value="ECO:0007669"/>
    <property type="project" value="UniProtKB-SubCell"/>
</dbReference>
<sequence>MLYVGPLSQQMAIHILLMNALAPLLALAVNRRFGDRLPLPKLYPAVIAQLLVLWAWHAPPMLHTGTQSHILHSIMLASFLTCALWFWLAILSIKDDYRWRAILALLITSKLFCLLGVLLVFAPRALYPDLLIAHPPGAMHKMDDALADQQLAGLFMLVACPATYVLAGIVIAARWFFDLDADDTSDRQVPSLAVREARHVG</sequence>
<evidence type="ECO:0000256" key="4">
    <source>
        <dbReference type="ARBA" id="ARBA00022989"/>
    </source>
</evidence>
<evidence type="ECO:0000256" key="1">
    <source>
        <dbReference type="ARBA" id="ARBA00004651"/>
    </source>
</evidence>
<keyword evidence="4 6" id="KW-1133">Transmembrane helix</keyword>
<feature type="transmembrane region" description="Helical" evidence="6">
    <location>
        <begin position="151"/>
        <end position="177"/>
    </location>
</feature>
<feature type="transmembrane region" description="Helical" evidence="6">
    <location>
        <begin position="12"/>
        <end position="30"/>
    </location>
</feature>
<evidence type="ECO:0000256" key="6">
    <source>
        <dbReference type="SAM" id="Phobius"/>
    </source>
</evidence>
<feature type="transmembrane region" description="Helical" evidence="6">
    <location>
        <begin position="70"/>
        <end position="90"/>
    </location>
</feature>
<comment type="subcellular location">
    <subcellularLocation>
        <location evidence="1">Cell membrane</location>
        <topology evidence="1">Multi-pass membrane protein</topology>
    </subcellularLocation>
</comment>
<evidence type="ECO:0000256" key="5">
    <source>
        <dbReference type="ARBA" id="ARBA00023136"/>
    </source>
</evidence>
<evidence type="ECO:0000313" key="7">
    <source>
        <dbReference type="EMBL" id="EHK57194.1"/>
    </source>
</evidence>
<dbReference type="Pfam" id="PF09678">
    <property type="entry name" value="Caa3_CtaG"/>
    <property type="match status" value="1"/>
</dbReference>
<reference evidence="7 8" key="1">
    <citation type="journal article" date="2012" name="J. Bacteriol.">
        <title>Draft Genome Sequence of Mesorhizobium alhagi CCNWXJ12-2T, a Novel Salt-Resistant Species Isolated from the Desert of Northwestern China.</title>
        <authorList>
            <person name="Zhou M."/>
            <person name="Chen W."/>
            <person name="Chen H."/>
            <person name="Wei G."/>
        </authorList>
    </citation>
    <scope>NUCLEOTIDE SEQUENCE [LARGE SCALE GENOMIC DNA]</scope>
    <source>
        <strain evidence="7 8">CCNWXJ12-2</strain>
    </source>
</reference>
<dbReference type="InterPro" id="IPR019108">
    <property type="entry name" value="Caa3_assmbl_CtaG-rel"/>
</dbReference>
<name>H0HQ04_9HYPH</name>
<feature type="transmembrane region" description="Helical" evidence="6">
    <location>
        <begin position="42"/>
        <end position="58"/>
    </location>
</feature>
<dbReference type="PATRIC" id="fig|1107882.3.peg.2201"/>